<comment type="subcellular location">
    <subcellularLocation>
        <location evidence="1">Nucleus</location>
    </subcellularLocation>
</comment>
<protein>
    <recommendedName>
        <fullName evidence="10">RecA family profile 1 domain-containing protein</fullName>
    </recommendedName>
</protein>
<accession>A0A8J6F6X1</accession>
<keyword evidence="8" id="KW-0234">DNA repair</keyword>
<keyword evidence="6" id="KW-0238">DNA-binding</keyword>
<evidence type="ECO:0000256" key="6">
    <source>
        <dbReference type="ARBA" id="ARBA00023125"/>
    </source>
</evidence>
<keyword evidence="5" id="KW-0067">ATP-binding</keyword>
<name>A0A8J6F6X1_ELECQ</name>
<dbReference type="PANTHER" id="PTHR46487:SF1">
    <property type="entry name" value="DNA REPAIR PROTEIN XRCC3"/>
    <property type="match status" value="1"/>
</dbReference>
<reference evidence="11" key="1">
    <citation type="thesis" date="2020" institute="ProQuest LLC" country="789 East Eisenhower Parkway, Ann Arbor, MI, USA">
        <title>Comparative Genomics and Chromosome Evolution.</title>
        <authorList>
            <person name="Mudd A.B."/>
        </authorList>
    </citation>
    <scope>NUCLEOTIDE SEQUENCE</scope>
    <source>
        <strain evidence="11">HN-11 Male</strain>
        <tissue evidence="11">Kidney and liver</tissue>
    </source>
</reference>
<dbReference type="PANTHER" id="PTHR46487">
    <property type="entry name" value="DNA REPAIR PROTEIN XRCC3"/>
    <property type="match status" value="1"/>
</dbReference>
<dbReference type="EMBL" id="WNTK01000006">
    <property type="protein sequence ID" value="KAG9481214.1"/>
    <property type="molecule type" value="Genomic_DNA"/>
</dbReference>
<gene>
    <name evidence="11" type="ORF">GDO78_010446</name>
</gene>
<dbReference type="PROSITE" id="PS50162">
    <property type="entry name" value="RECA_2"/>
    <property type="match status" value="1"/>
</dbReference>
<evidence type="ECO:0000256" key="5">
    <source>
        <dbReference type="ARBA" id="ARBA00022840"/>
    </source>
</evidence>
<dbReference type="GO" id="GO:0071140">
    <property type="term" value="P:resolution of mitotic recombination intermediates"/>
    <property type="evidence" value="ECO:0007669"/>
    <property type="project" value="TreeGrafter"/>
</dbReference>
<evidence type="ECO:0000256" key="3">
    <source>
        <dbReference type="ARBA" id="ARBA00022741"/>
    </source>
</evidence>
<dbReference type="CDD" id="cd19491">
    <property type="entry name" value="XRCC3"/>
    <property type="match status" value="1"/>
</dbReference>
<dbReference type="GO" id="GO:0045003">
    <property type="term" value="P:double-strand break repair via synthesis-dependent strand annealing"/>
    <property type="evidence" value="ECO:0007669"/>
    <property type="project" value="TreeGrafter"/>
</dbReference>
<dbReference type="InterPro" id="IPR047348">
    <property type="entry name" value="XRCC3-like_C"/>
</dbReference>
<proteinExistence type="inferred from homology"/>
<evidence type="ECO:0000256" key="8">
    <source>
        <dbReference type="ARBA" id="ARBA00023204"/>
    </source>
</evidence>
<keyword evidence="4" id="KW-0227">DNA damage</keyword>
<keyword evidence="12" id="KW-1185">Reference proteome</keyword>
<dbReference type="AlphaFoldDB" id="A0A8J6F6X1"/>
<dbReference type="InterPro" id="IPR013632">
    <property type="entry name" value="Rad51_C"/>
</dbReference>
<comment type="caution">
    <text evidence="11">The sequence shown here is derived from an EMBL/GenBank/DDBJ whole genome shotgun (WGS) entry which is preliminary data.</text>
</comment>
<evidence type="ECO:0000256" key="2">
    <source>
        <dbReference type="ARBA" id="ARBA00007095"/>
    </source>
</evidence>
<keyword evidence="3" id="KW-0547">Nucleotide-binding</keyword>
<dbReference type="InterPro" id="IPR020588">
    <property type="entry name" value="RecA_ATP-bd"/>
</dbReference>
<dbReference type="GO" id="GO:0000400">
    <property type="term" value="F:four-way junction DNA binding"/>
    <property type="evidence" value="ECO:0007669"/>
    <property type="project" value="TreeGrafter"/>
</dbReference>
<dbReference type="Pfam" id="PF08423">
    <property type="entry name" value="Rad51"/>
    <property type="match status" value="1"/>
</dbReference>
<dbReference type="InterPro" id="IPR027417">
    <property type="entry name" value="P-loop_NTPase"/>
</dbReference>
<dbReference type="GO" id="GO:0033065">
    <property type="term" value="C:Rad51C-XRCC3 complex"/>
    <property type="evidence" value="ECO:0007669"/>
    <property type="project" value="TreeGrafter"/>
</dbReference>
<evidence type="ECO:0000313" key="12">
    <source>
        <dbReference type="Proteomes" id="UP000770717"/>
    </source>
</evidence>
<keyword evidence="9" id="KW-0539">Nucleus</keyword>
<dbReference type="GO" id="GO:0005524">
    <property type="term" value="F:ATP binding"/>
    <property type="evidence" value="ECO:0007669"/>
    <property type="project" value="UniProtKB-KW"/>
</dbReference>
<sequence>MDWEHLDLDPQVTVALNKANIQSAGDILTYSVVDLQRITHLSIPDVHHLQKAAAVALQMGKKAITALQLYRDKNSFPSQHQKLSLGCSILNNFLQGGIPMVGITELAGESSAGKTQIALQLCLSVQYAAEYGGLGAGAVYICTEDAFPSKRLQQLIKSQHKLRSDVPTDIIRSIRFGDSIYIEHAADIDMLTDCITKKLPILLRRGQIRLIIIDSIAALFRCEFTGKDAALKAKHLQSLGAKLHHLSTSFTAPVFCINQVTDTMKDTDSVLNHLGLQDKKVQPALGISWSNQLLMRLMVSRTPMMAPPPHAGGILRIMEVIFAPHIPRSTCYYTVDLEGVKGIGASQEPFAQ</sequence>
<evidence type="ECO:0000259" key="10">
    <source>
        <dbReference type="PROSITE" id="PS50162"/>
    </source>
</evidence>
<dbReference type="GO" id="GO:0140664">
    <property type="term" value="F:ATP-dependent DNA damage sensor activity"/>
    <property type="evidence" value="ECO:0007669"/>
    <property type="project" value="InterPro"/>
</dbReference>
<dbReference type="InterPro" id="IPR058766">
    <property type="entry name" value="HHH_XRCC3_RAD51B"/>
</dbReference>
<dbReference type="Proteomes" id="UP000770717">
    <property type="component" value="Unassembled WGS sequence"/>
</dbReference>
<dbReference type="SUPFAM" id="SSF52540">
    <property type="entry name" value="P-loop containing nucleoside triphosphate hydrolases"/>
    <property type="match status" value="1"/>
</dbReference>
<dbReference type="InterPro" id="IPR016467">
    <property type="entry name" value="DNA_recomb/repair_RecA-like"/>
</dbReference>
<feature type="domain" description="RecA family profile 1" evidence="10">
    <location>
        <begin position="79"/>
        <end position="260"/>
    </location>
</feature>
<dbReference type="Gene3D" id="3.40.50.300">
    <property type="entry name" value="P-loop containing nucleotide triphosphate hydrolases"/>
    <property type="match status" value="1"/>
</dbReference>
<evidence type="ECO:0000256" key="1">
    <source>
        <dbReference type="ARBA" id="ARBA00004123"/>
    </source>
</evidence>
<dbReference type="PIRSF" id="PIRSF005856">
    <property type="entry name" value="Rad51"/>
    <property type="match status" value="1"/>
</dbReference>
<dbReference type="Pfam" id="PF26169">
    <property type="entry name" value="HHH_XRCC3_RpoA"/>
    <property type="match status" value="1"/>
</dbReference>
<evidence type="ECO:0000256" key="9">
    <source>
        <dbReference type="ARBA" id="ARBA00023242"/>
    </source>
</evidence>
<comment type="similarity">
    <text evidence="2">Belongs to the RecA family. RAD51 subfamily.</text>
</comment>
<dbReference type="GO" id="GO:0005657">
    <property type="term" value="C:replication fork"/>
    <property type="evidence" value="ECO:0007669"/>
    <property type="project" value="TreeGrafter"/>
</dbReference>
<keyword evidence="7" id="KW-0233">DNA recombination</keyword>
<dbReference type="OrthoDB" id="1861185at2759"/>
<evidence type="ECO:0000256" key="4">
    <source>
        <dbReference type="ARBA" id="ARBA00022763"/>
    </source>
</evidence>
<evidence type="ECO:0000313" key="11">
    <source>
        <dbReference type="EMBL" id="KAG9481214.1"/>
    </source>
</evidence>
<dbReference type="GO" id="GO:0090656">
    <property type="term" value="P:t-circle formation"/>
    <property type="evidence" value="ECO:0007669"/>
    <property type="project" value="TreeGrafter"/>
</dbReference>
<evidence type="ECO:0000256" key="7">
    <source>
        <dbReference type="ARBA" id="ARBA00023172"/>
    </source>
</evidence>
<organism evidence="11 12">
    <name type="scientific">Eleutherodactylus coqui</name>
    <name type="common">Puerto Rican coqui</name>
    <dbReference type="NCBI Taxonomy" id="57060"/>
    <lineage>
        <taxon>Eukaryota</taxon>
        <taxon>Metazoa</taxon>
        <taxon>Chordata</taxon>
        <taxon>Craniata</taxon>
        <taxon>Vertebrata</taxon>
        <taxon>Euteleostomi</taxon>
        <taxon>Amphibia</taxon>
        <taxon>Batrachia</taxon>
        <taxon>Anura</taxon>
        <taxon>Neobatrachia</taxon>
        <taxon>Hyloidea</taxon>
        <taxon>Eleutherodactylidae</taxon>
        <taxon>Eleutherodactylinae</taxon>
        <taxon>Eleutherodactylus</taxon>
        <taxon>Eleutherodactylus</taxon>
    </lineage>
</organism>
<dbReference type="GO" id="GO:0000722">
    <property type="term" value="P:telomere maintenance via recombination"/>
    <property type="evidence" value="ECO:0007669"/>
    <property type="project" value="TreeGrafter"/>
</dbReference>